<dbReference type="Pfam" id="PF00975">
    <property type="entry name" value="Thioesterase"/>
    <property type="match status" value="1"/>
</dbReference>
<evidence type="ECO:0000259" key="2">
    <source>
        <dbReference type="Pfam" id="PF00975"/>
    </source>
</evidence>
<dbReference type="InterPro" id="IPR012223">
    <property type="entry name" value="TEII"/>
</dbReference>
<dbReference type="InterPro" id="IPR029058">
    <property type="entry name" value="AB_hydrolase_fold"/>
</dbReference>
<evidence type="ECO:0000313" key="3">
    <source>
        <dbReference type="EMBL" id="TWP53814.1"/>
    </source>
</evidence>
<accession>A0A563F389</accession>
<proteinExistence type="inferred from homology"/>
<dbReference type="PANTHER" id="PTHR11487">
    <property type="entry name" value="THIOESTERASE"/>
    <property type="match status" value="1"/>
</dbReference>
<name>A0A563F389_9PSEU</name>
<comment type="caution">
    <text evidence="3">The sequence shown here is derived from an EMBL/GenBank/DDBJ whole genome shotgun (WGS) entry which is preliminary data.</text>
</comment>
<organism evidence="3 4">
    <name type="scientific">Lentzea tibetensis</name>
    <dbReference type="NCBI Taxonomy" id="2591470"/>
    <lineage>
        <taxon>Bacteria</taxon>
        <taxon>Bacillati</taxon>
        <taxon>Actinomycetota</taxon>
        <taxon>Actinomycetes</taxon>
        <taxon>Pseudonocardiales</taxon>
        <taxon>Pseudonocardiaceae</taxon>
        <taxon>Lentzea</taxon>
    </lineage>
</organism>
<feature type="domain" description="Thioesterase" evidence="2">
    <location>
        <begin position="16"/>
        <end position="225"/>
    </location>
</feature>
<dbReference type="Gene3D" id="3.40.50.1820">
    <property type="entry name" value="alpha/beta hydrolase"/>
    <property type="match status" value="1"/>
</dbReference>
<dbReference type="GO" id="GO:0008610">
    <property type="term" value="P:lipid biosynthetic process"/>
    <property type="evidence" value="ECO:0007669"/>
    <property type="project" value="TreeGrafter"/>
</dbReference>
<evidence type="ECO:0000256" key="1">
    <source>
        <dbReference type="ARBA" id="ARBA00007169"/>
    </source>
</evidence>
<dbReference type="RefSeq" id="WP_146349410.1">
    <property type="nucleotide sequence ID" value="NZ_VOBR01000002.1"/>
</dbReference>
<keyword evidence="4" id="KW-1185">Reference proteome</keyword>
<protein>
    <submittedName>
        <fullName evidence="3">Thioesterase</fullName>
    </submittedName>
</protein>
<dbReference type="Proteomes" id="UP000316639">
    <property type="component" value="Unassembled WGS sequence"/>
</dbReference>
<evidence type="ECO:0000313" key="4">
    <source>
        <dbReference type="Proteomes" id="UP000316639"/>
    </source>
</evidence>
<comment type="similarity">
    <text evidence="1">Belongs to the thioesterase family.</text>
</comment>
<gene>
    <name evidence="3" type="ORF">FKR81_03390</name>
</gene>
<dbReference type="OrthoDB" id="4169718at2"/>
<dbReference type="AlphaFoldDB" id="A0A563F389"/>
<dbReference type="SUPFAM" id="SSF53474">
    <property type="entry name" value="alpha/beta-Hydrolases"/>
    <property type="match status" value="1"/>
</dbReference>
<dbReference type="PANTHER" id="PTHR11487:SF0">
    <property type="entry name" value="S-ACYL FATTY ACID SYNTHASE THIOESTERASE, MEDIUM CHAIN"/>
    <property type="match status" value="1"/>
</dbReference>
<reference evidence="3 4" key="1">
    <citation type="submission" date="2019-07" db="EMBL/GenBank/DDBJ databases">
        <title>Lentzea xizangensis sp. nov., isolated from Qinghai-Tibetan Plateau Soils.</title>
        <authorList>
            <person name="Huang J."/>
        </authorList>
    </citation>
    <scope>NUCLEOTIDE SEQUENCE [LARGE SCALE GENOMIC DNA]</scope>
    <source>
        <strain evidence="3 4">FXJ1.1311</strain>
    </source>
</reference>
<dbReference type="InterPro" id="IPR001031">
    <property type="entry name" value="Thioesterase"/>
</dbReference>
<dbReference type="EMBL" id="VOBR01000002">
    <property type="protein sequence ID" value="TWP53814.1"/>
    <property type="molecule type" value="Genomic_DNA"/>
</dbReference>
<sequence length="235" mass="26390">MGRWLLLEPDPDATKRLFCFPFAGVGAAAFRDWPGRIGDIEICPVQLPGRENRMREPAYTDFDAFAEDAVRELDPYLDRPFAFFGHCMGALLAHAVADRLDRKPQRLFVSSSYVPYLGVSKPFHPDMSDDQLSGELRAISVRLGDPDPLPELLELSVMLLRNDIDLCFEYAPPARPVKCPITTIGWAGDTIVPATDMGEWTEYGAVTHHVLKGDFFDFLSAPTELRDVIARDFKE</sequence>